<comment type="catalytic activity">
    <reaction evidence="6">
        <text>L-methionine + H2O = methanethiol + 2-oxobutanoate + NH4(+)</text>
        <dbReference type="Rhea" id="RHEA:23800"/>
        <dbReference type="ChEBI" id="CHEBI:15377"/>
        <dbReference type="ChEBI" id="CHEBI:16007"/>
        <dbReference type="ChEBI" id="CHEBI:16763"/>
        <dbReference type="ChEBI" id="CHEBI:28938"/>
        <dbReference type="ChEBI" id="CHEBI:57844"/>
        <dbReference type="EC" id="4.4.1.11"/>
    </reaction>
    <physiologicalReaction direction="left-to-right" evidence="6">
        <dbReference type="Rhea" id="RHEA:23801"/>
    </physiologicalReaction>
</comment>
<evidence type="ECO:0000256" key="1">
    <source>
        <dbReference type="ARBA" id="ARBA00001933"/>
    </source>
</evidence>
<dbReference type="PIRSF" id="PIRSF001434">
    <property type="entry name" value="CGS"/>
    <property type="match status" value="1"/>
</dbReference>
<dbReference type="GO" id="GO:0019343">
    <property type="term" value="P:cysteine biosynthetic process via cystathionine"/>
    <property type="evidence" value="ECO:0007669"/>
    <property type="project" value="TreeGrafter"/>
</dbReference>
<keyword evidence="10" id="KW-0032">Aminotransferase</keyword>
<reference evidence="10 11" key="1">
    <citation type="submission" date="2018-11" db="EMBL/GenBank/DDBJ databases">
        <title>The genome draft of YIM 96095.</title>
        <authorList>
            <person name="Tang S.-K."/>
            <person name="Chunyu W.-X."/>
            <person name="Feng Y.-Z."/>
        </authorList>
    </citation>
    <scope>NUCLEOTIDE SEQUENCE [LARGE SCALE GENOMIC DNA]</scope>
    <source>
        <strain evidence="10 11">YIM 96095</strain>
    </source>
</reference>
<dbReference type="RefSeq" id="WP_123200361.1">
    <property type="nucleotide sequence ID" value="NZ_RJMB01000004.1"/>
</dbReference>
<evidence type="ECO:0000256" key="5">
    <source>
        <dbReference type="ARBA" id="ARBA00048780"/>
    </source>
</evidence>
<evidence type="ECO:0000256" key="7">
    <source>
        <dbReference type="PIRSR" id="PIRSR001434-2"/>
    </source>
</evidence>
<dbReference type="Proteomes" id="UP000269198">
    <property type="component" value="Unassembled WGS sequence"/>
</dbReference>
<dbReference type="Gene3D" id="3.90.1150.10">
    <property type="entry name" value="Aspartate Aminotransferase, domain 1"/>
    <property type="match status" value="1"/>
</dbReference>
<sequence>MTSNDTPRSGTNLRPGSRTVHPPVPSVEGSDPLDPPLYQSHVFGFSDTATTANALATPGAPYIYGRYDNPTVSAFEMAMSDLEGGVAARAASSGMGAITAVLWSLLRSGDHVVTQNCLYGGTQSYLDDLVERWGVTVTPVDAGDPDSVRAAIRPNTRVLLLETIANPTVEVADIPRLAAVAREAGVTTMVDNTFATPLLCRPIEHGADVVVHSATKYLGGHADVLGGVAVFADTDTHERVTRASVDLGATLDPFAAWLLLRGTRTLGVRVARQCANAQELAELLRADPRVAAVHYPGLAEHPTHETARSVLTDGYGGMLSFELAGGRSAGQAFAEAVRLASLAPSLGDVKTLVTHAASVSHRTLSADQLSRAGIGEGLIRVSVGIEEVADLWADFQQALDTAEGA</sequence>
<dbReference type="CDD" id="cd00614">
    <property type="entry name" value="CGS_like"/>
    <property type="match status" value="1"/>
</dbReference>
<evidence type="ECO:0000256" key="8">
    <source>
        <dbReference type="RuleBase" id="RU362118"/>
    </source>
</evidence>
<dbReference type="EMBL" id="RJMB01000004">
    <property type="protein sequence ID" value="RNL86168.1"/>
    <property type="molecule type" value="Genomic_DNA"/>
</dbReference>
<feature type="modified residue" description="N6-(pyridoxal phosphate)lysine" evidence="7">
    <location>
        <position position="216"/>
    </location>
</feature>
<dbReference type="Pfam" id="PF01053">
    <property type="entry name" value="Cys_Met_Meta_PP"/>
    <property type="match status" value="1"/>
</dbReference>
<keyword evidence="2 7" id="KW-0663">Pyridoxal phosphate</keyword>
<dbReference type="GO" id="GO:0030170">
    <property type="term" value="F:pyridoxal phosphate binding"/>
    <property type="evidence" value="ECO:0007669"/>
    <property type="project" value="InterPro"/>
</dbReference>
<evidence type="ECO:0000256" key="2">
    <source>
        <dbReference type="ARBA" id="ARBA00022898"/>
    </source>
</evidence>
<dbReference type="GO" id="GO:0005737">
    <property type="term" value="C:cytoplasm"/>
    <property type="evidence" value="ECO:0007669"/>
    <property type="project" value="TreeGrafter"/>
</dbReference>
<dbReference type="PANTHER" id="PTHR11808:SF85">
    <property type="entry name" value="CYSTATHIONINE GAMMA-LYASE-RELATED"/>
    <property type="match status" value="1"/>
</dbReference>
<feature type="compositionally biased region" description="Polar residues" evidence="9">
    <location>
        <begin position="1"/>
        <end position="14"/>
    </location>
</feature>
<protein>
    <recommendedName>
        <fullName evidence="3">homocysteine desulfhydrase</fullName>
        <ecNumber evidence="3">4.4.1.2</ecNumber>
    </recommendedName>
    <alternativeName>
        <fullName evidence="4">Homocysteine desulfhydrase</fullName>
    </alternativeName>
</protein>
<comment type="caution">
    <text evidence="10">The sequence shown here is derived from an EMBL/GenBank/DDBJ whole genome shotgun (WGS) entry which is preliminary data.</text>
</comment>
<accession>A0A3N0EE66</accession>
<dbReference type="GO" id="GO:0019346">
    <property type="term" value="P:transsulfuration"/>
    <property type="evidence" value="ECO:0007669"/>
    <property type="project" value="InterPro"/>
</dbReference>
<dbReference type="GO" id="GO:0008483">
    <property type="term" value="F:transaminase activity"/>
    <property type="evidence" value="ECO:0007669"/>
    <property type="project" value="UniProtKB-KW"/>
</dbReference>
<organism evidence="10 11">
    <name type="scientific">Halostreptopolyspora alba</name>
    <dbReference type="NCBI Taxonomy" id="2487137"/>
    <lineage>
        <taxon>Bacteria</taxon>
        <taxon>Bacillati</taxon>
        <taxon>Actinomycetota</taxon>
        <taxon>Actinomycetes</taxon>
        <taxon>Streptosporangiales</taxon>
        <taxon>Nocardiopsidaceae</taxon>
        <taxon>Halostreptopolyspora</taxon>
    </lineage>
</organism>
<evidence type="ECO:0000256" key="6">
    <source>
        <dbReference type="ARBA" id="ARBA00052699"/>
    </source>
</evidence>
<feature type="region of interest" description="Disordered" evidence="9">
    <location>
        <begin position="1"/>
        <end position="33"/>
    </location>
</feature>
<evidence type="ECO:0000256" key="3">
    <source>
        <dbReference type="ARBA" id="ARBA00047175"/>
    </source>
</evidence>
<dbReference type="InterPro" id="IPR015424">
    <property type="entry name" value="PyrdxlP-dep_Trfase"/>
</dbReference>
<dbReference type="EC" id="4.4.1.2" evidence="3"/>
<dbReference type="InterPro" id="IPR000277">
    <property type="entry name" value="Cys/Met-Metab_PyrdxlP-dep_enz"/>
</dbReference>
<comment type="catalytic activity">
    <reaction evidence="5">
        <text>L-homocysteine + H2O = 2-oxobutanoate + hydrogen sulfide + NH4(+) + H(+)</text>
        <dbReference type="Rhea" id="RHEA:14501"/>
        <dbReference type="ChEBI" id="CHEBI:15377"/>
        <dbReference type="ChEBI" id="CHEBI:15378"/>
        <dbReference type="ChEBI" id="CHEBI:16763"/>
        <dbReference type="ChEBI" id="CHEBI:28938"/>
        <dbReference type="ChEBI" id="CHEBI:29919"/>
        <dbReference type="ChEBI" id="CHEBI:58199"/>
        <dbReference type="EC" id="4.4.1.2"/>
    </reaction>
    <physiologicalReaction direction="left-to-right" evidence="5">
        <dbReference type="Rhea" id="RHEA:14502"/>
    </physiologicalReaction>
</comment>
<dbReference type="GO" id="GO:0018826">
    <property type="term" value="F:methionine gamma-lyase activity"/>
    <property type="evidence" value="ECO:0007669"/>
    <property type="project" value="UniProtKB-EC"/>
</dbReference>
<dbReference type="Gene3D" id="3.40.640.10">
    <property type="entry name" value="Type I PLP-dependent aspartate aminotransferase-like (Major domain)"/>
    <property type="match status" value="1"/>
</dbReference>
<dbReference type="PANTHER" id="PTHR11808">
    <property type="entry name" value="TRANS-SULFURATION ENZYME FAMILY MEMBER"/>
    <property type="match status" value="1"/>
</dbReference>
<dbReference type="SUPFAM" id="SSF53383">
    <property type="entry name" value="PLP-dependent transferases"/>
    <property type="match status" value="1"/>
</dbReference>
<keyword evidence="10" id="KW-0808">Transferase</keyword>
<evidence type="ECO:0000313" key="10">
    <source>
        <dbReference type="EMBL" id="RNL86168.1"/>
    </source>
</evidence>
<proteinExistence type="inferred from homology"/>
<dbReference type="GO" id="GO:0004123">
    <property type="term" value="F:cystathionine gamma-lyase activity"/>
    <property type="evidence" value="ECO:0007669"/>
    <property type="project" value="TreeGrafter"/>
</dbReference>
<evidence type="ECO:0000256" key="4">
    <source>
        <dbReference type="ARBA" id="ARBA00047199"/>
    </source>
</evidence>
<dbReference type="InterPro" id="IPR015421">
    <property type="entry name" value="PyrdxlP-dep_Trfase_major"/>
</dbReference>
<evidence type="ECO:0000256" key="9">
    <source>
        <dbReference type="SAM" id="MobiDB-lite"/>
    </source>
</evidence>
<gene>
    <name evidence="10" type="ORF">EFW17_06510</name>
</gene>
<keyword evidence="11" id="KW-1185">Reference proteome</keyword>
<dbReference type="InterPro" id="IPR015422">
    <property type="entry name" value="PyrdxlP-dep_Trfase_small"/>
</dbReference>
<dbReference type="AlphaFoldDB" id="A0A3N0EE66"/>
<name>A0A3N0EE66_9ACTN</name>
<dbReference type="GO" id="GO:0047982">
    <property type="term" value="F:homocysteine desulfhydrase activity"/>
    <property type="evidence" value="ECO:0007669"/>
    <property type="project" value="UniProtKB-EC"/>
</dbReference>
<evidence type="ECO:0000313" key="11">
    <source>
        <dbReference type="Proteomes" id="UP000269198"/>
    </source>
</evidence>
<dbReference type="OrthoDB" id="9780685at2"/>
<comment type="similarity">
    <text evidence="8">Belongs to the trans-sulfuration enzymes family.</text>
</comment>
<comment type="cofactor">
    <cofactor evidence="1 8">
        <name>pyridoxal 5'-phosphate</name>
        <dbReference type="ChEBI" id="CHEBI:597326"/>
    </cofactor>
</comment>
<dbReference type="FunFam" id="3.40.640.10:FF:000046">
    <property type="entry name" value="Cystathionine gamma-lyase"/>
    <property type="match status" value="1"/>
</dbReference>